<dbReference type="EMBL" id="JAHWGI010001270">
    <property type="protein sequence ID" value="KAK3926865.1"/>
    <property type="molecule type" value="Genomic_DNA"/>
</dbReference>
<sequence>MAPVKRRRLILLALMVSAVSGTSHDPSAPSKGYVYGPPAPVNAEVAALPLPPLTALPPALRSSQATHPHGFSYTYAVNHPNVESSSHVELTRFSVGRALPVGSYYSPSLQPTGRLPVVAIDQLALPPPSSFPAYSPGQTFIGQGAQGPLPVLQPNIRSEIGAGYSYPIGPGAQAAAPWVVTTATSYDPLQVASPALRAALPFASYIYSN</sequence>
<protein>
    <submittedName>
        <fullName evidence="2">Lysine-specific demethylase 3A</fullName>
    </submittedName>
</protein>
<comment type="caution">
    <text evidence="2">The sequence shown here is derived from an EMBL/GenBank/DDBJ whole genome shotgun (WGS) entry which is preliminary data.</text>
</comment>
<name>A0AAE1HU93_9NEOP</name>
<dbReference type="AlphaFoldDB" id="A0AAE1HU93"/>
<feature type="chain" id="PRO_5042124524" evidence="1">
    <location>
        <begin position="22"/>
        <end position="209"/>
    </location>
</feature>
<feature type="signal peptide" evidence="1">
    <location>
        <begin position="1"/>
        <end position="21"/>
    </location>
</feature>
<dbReference type="Proteomes" id="UP001219518">
    <property type="component" value="Unassembled WGS sequence"/>
</dbReference>
<keyword evidence="1" id="KW-0732">Signal</keyword>
<organism evidence="2 3">
    <name type="scientific">Frankliniella fusca</name>
    <dbReference type="NCBI Taxonomy" id="407009"/>
    <lineage>
        <taxon>Eukaryota</taxon>
        <taxon>Metazoa</taxon>
        <taxon>Ecdysozoa</taxon>
        <taxon>Arthropoda</taxon>
        <taxon>Hexapoda</taxon>
        <taxon>Insecta</taxon>
        <taxon>Pterygota</taxon>
        <taxon>Neoptera</taxon>
        <taxon>Paraneoptera</taxon>
        <taxon>Thysanoptera</taxon>
        <taxon>Terebrantia</taxon>
        <taxon>Thripoidea</taxon>
        <taxon>Thripidae</taxon>
        <taxon>Frankliniella</taxon>
    </lineage>
</organism>
<evidence type="ECO:0000313" key="2">
    <source>
        <dbReference type="EMBL" id="KAK3926865.1"/>
    </source>
</evidence>
<reference evidence="2" key="2">
    <citation type="journal article" date="2023" name="BMC Genomics">
        <title>Pest status, molecular evolution, and epigenetic factors derived from the genome assembly of Frankliniella fusca, a thysanopteran phytovirus vector.</title>
        <authorList>
            <person name="Catto M.A."/>
            <person name="Labadie P.E."/>
            <person name="Jacobson A.L."/>
            <person name="Kennedy G.G."/>
            <person name="Srinivasan R."/>
            <person name="Hunt B.G."/>
        </authorList>
    </citation>
    <scope>NUCLEOTIDE SEQUENCE</scope>
    <source>
        <strain evidence="2">PL_HMW_Pooled</strain>
    </source>
</reference>
<gene>
    <name evidence="2" type="ORF">KUF71_015201</name>
</gene>
<keyword evidence="3" id="KW-1185">Reference proteome</keyword>
<reference evidence="2" key="1">
    <citation type="submission" date="2021-07" db="EMBL/GenBank/DDBJ databases">
        <authorList>
            <person name="Catto M.A."/>
            <person name="Jacobson A."/>
            <person name="Kennedy G."/>
            <person name="Labadie P."/>
            <person name="Hunt B.G."/>
            <person name="Srinivasan R."/>
        </authorList>
    </citation>
    <scope>NUCLEOTIDE SEQUENCE</scope>
    <source>
        <strain evidence="2">PL_HMW_Pooled</strain>
        <tissue evidence="2">Head</tissue>
    </source>
</reference>
<evidence type="ECO:0000313" key="3">
    <source>
        <dbReference type="Proteomes" id="UP001219518"/>
    </source>
</evidence>
<accession>A0AAE1HU93</accession>
<proteinExistence type="predicted"/>
<evidence type="ECO:0000256" key="1">
    <source>
        <dbReference type="SAM" id="SignalP"/>
    </source>
</evidence>